<gene>
    <name evidence="9 13" type="primary">murD</name>
    <name evidence="13" type="ORF">Q0812_09960</name>
</gene>
<dbReference type="SUPFAM" id="SSF51984">
    <property type="entry name" value="MurCD N-terminal domain"/>
    <property type="match status" value="1"/>
</dbReference>
<evidence type="ECO:0000256" key="2">
    <source>
        <dbReference type="ARBA" id="ARBA00004752"/>
    </source>
</evidence>
<keyword evidence="6 9" id="KW-0547">Nucleotide-binding</keyword>
<dbReference type="InterPro" id="IPR036565">
    <property type="entry name" value="Mur-like_cat_sf"/>
</dbReference>
<evidence type="ECO:0000256" key="5">
    <source>
        <dbReference type="ARBA" id="ARBA00022618"/>
    </source>
</evidence>
<feature type="domain" description="Mur ligase central" evidence="12">
    <location>
        <begin position="121"/>
        <end position="303"/>
    </location>
</feature>
<evidence type="ECO:0000256" key="4">
    <source>
        <dbReference type="ARBA" id="ARBA00022598"/>
    </source>
</evidence>
<accession>A0ABT8SMN1</accession>
<organism evidence="13 14">
    <name type="scientific">Peiella sedimenti</name>
    <dbReference type="NCBI Taxonomy" id="3061083"/>
    <lineage>
        <taxon>Bacteria</taxon>
        <taxon>Pseudomonadati</taxon>
        <taxon>Pseudomonadota</taxon>
        <taxon>Alphaproteobacteria</taxon>
        <taxon>Caulobacterales</taxon>
        <taxon>Caulobacteraceae</taxon>
        <taxon>Peiella</taxon>
    </lineage>
</organism>
<sequence>MIPVRGFEGRTVAVFGAGRSGLSAAEALRAGGAAVIIWDDNGPGRERAAAEGFAVEDLSARDWSDIAALMLSPGAPLTHPKPHWTVAKARAADAEILGDIELLHRTLEMIPAADRPKVVAITGTNGKSTTTALIGWMLKHAGRAAQVGGNIGVGALALEPPQSAGTYVLECSSYQLDLTHRFAPDVAVWMNISPDHLDRHGGMDGYVAAKRRIFANQGAGQTAVVGVDDAWGQATCTELMTRKAQRVVPISATRVTPGGVYALDGVLYDATNGATRKVADLSQARSLPGRHNGQNAAAAYAAVRALGLSVDEAVEGLLTFPGLAHRMEEVGRLAKADGGMIRFINDSKATNADAARQALSSYGRVWWIAGGRAKDGGIADLADLFPRVAKAYLIGEAAEDFARTIGHAAPWTVVREMVAAVAAAAKDAAAQPGEQVVLLSPACASFDQYPDFEARGEAFRAAVQALEPQAQVGAA</sequence>
<dbReference type="Gene3D" id="3.40.1190.10">
    <property type="entry name" value="Mur-like, catalytic domain"/>
    <property type="match status" value="1"/>
</dbReference>
<dbReference type="EMBL" id="JAUKTR010000004">
    <property type="protein sequence ID" value="MDO1559749.1"/>
    <property type="molecule type" value="Genomic_DNA"/>
</dbReference>
<comment type="function">
    <text evidence="9 10">Cell wall formation. Catalyzes the addition of glutamate to the nucleotide precursor UDP-N-acetylmuramoyl-L-alanine (UMA).</text>
</comment>
<dbReference type="InterPro" id="IPR013221">
    <property type="entry name" value="Mur_ligase_cen"/>
</dbReference>
<evidence type="ECO:0000256" key="8">
    <source>
        <dbReference type="ARBA" id="ARBA00023306"/>
    </source>
</evidence>
<evidence type="ECO:0000256" key="10">
    <source>
        <dbReference type="RuleBase" id="RU003664"/>
    </source>
</evidence>
<comment type="caution">
    <text evidence="13">The sequence shown here is derived from an EMBL/GenBank/DDBJ whole genome shotgun (WGS) entry which is preliminary data.</text>
</comment>
<dbReference type="RefSeq" id="WP_302110183.1">
    <property type="nucleotide sequence ID" value="NZ_JAUKTR010000004.1"/>
</dbReference>
<comment type="subcellular location">
    <subcellularLocation>
        <location evidence="1 9 10">Cytoplasm</location>
    </subcellularLocation>
</comment>
<keyword evidence="14" id="KW-1185">Reference proteome</keyword>
<dbReference type="PROSITE" id="PS01011">
    <property type="entry name" value="FOLYLPOLYGLU_SYNT_1"/>
    <property type="match status" value="1"/>
</dbReference>
<dbReference type="PANTHER" id="PTHR43692">
    <property type="entry name" value="UDP-N-ACETYLMURAMOYLALANINE--D-GLUTAMATE LIGASE"/>
    <property type="match status" value="1"/>
</dbReference>
<keyword evidence="9 10" id="KW-0573">Peptidoglycan synthesis</keyword>
<dbReference type="InterPro" id="IPR005762">
    <property type="entry name" value="MurD"/>
</dbReference>
<dbReference type="EC" id="6.3.2.9" evidence="9 10"/>
<comment type="pathway">
    <text evidence="2 9 10">Cell wall biogenesis; peptidoglycan biosynthesis.</text>
</comment>
<protein>
    <recommendedName>
        <fullName evidence="9 10">UDP-N-acetylmuramoylalanine--D-glutamate ligase</fullName>
        <ecNumber evidence="9 10">6.3.2.9</ecNumber>
    </recommendedName>
    <alternativeName>
        <fullName evidence="9">D-glutamic acid-adding enzyme</fullName>
    </alternativeName>
    <alternativeName>
        <fullName evidence="9">UDP-N-acetylmuramoyl-L-alanyl-D-glutamate synthetase</fullName>
    </alternativeName>
</protein>
<evidence type="ECO:0000313" key="14">
    <source>
        <dbReference type="Proteomes" id="UP001169063"/>
    </source>
</evidence>
<keyword evidence="7 9" id="KW-0067">ATP-binding</keyword>
<evidence type="ECO:0000256" key="7">
    <source>
        <dbReference type="ARBA" id="ARBA00022840"/>
    </source>
</evidence>
<keyword evidence="8 9" id="KW-0131">Cell cycle</keyword>
<proteinExistence type="inferred from homology"/>
<comment type="catalytic activity">
    <reaction evidence="9 10">
        <text>UDP-N-acetyl-alpha-D-muramoyl-L-alanine + D-glutamate + ATP = UDP-N-acetyl-alpha-D-muramoyl-L-alanyl-D-glutamate + ADP + phosphate + H(+)</text>
        <dbReference type="Rhea" id="RHEA:16429"/>
        <dbReference type="ChEBI" id="CHEBI:15378"/>
        <dbReference type="ChEBI" id="CHEBI:29986"/>
        <dbReference type="ChEBI" id="CHEBI:30616"/>
        <dbReference type="ChEBI" id="CHEBI:43474"/>
        <dbReference type="ChEBI" id="CHEBI:83898"/>
        <dbReference type="ChEBI" id="CHEBI:83900"/>
        <dbReference type="ChEBI" id="CHEBI:456216"/>
        <dbReference type="EC" id="6.3.2.9"/>
    </reaction>
</comment>
<comment type="similarity">
    <text evidence="9">Belongs to the MurCDEF family.</text>
</comment>
<dbReference type="Pfam" id="PF02875">
    <property type="entry name" value="Mur_ligase_C"/>
    <property type="match status" value="1"/>
</dbReference>
<dbReference type="HAMAP" id="MF_00639">
    <property type="entry name" value="MurD"/>
    <property type="match status" value="1"/>
</dbReference>
<feature type="binding site" evidence="9">
    <location>
        <begin position="123"/>
        <end position="129"/>
    </location>
    <ligand>
        <name>ATP</name>
        <dbReference type="ChEBI" id="CHEBI:30616"/>
    </ligand>
</feature>
<evidence type="ECO:0000259" key="11">
    <source>
        <dbReference type="Pfam" id="PF02875"/>
    </source>
</evidence>
<evidence type="ECO:0000313" key="13">
    <source>
        <dbReference type="EMBL" id="MDO1559749.1"/>
    </source>
</evidence>
<keyword evidence="4 9" id="KW-0436">Ligase</keyword>
<dbReference type="NCBIfam" id="TIGR01087">
    <property type="entry name" value="murD"/>
    <property type="match status" value="1"/>
</dbReference>
<keyword evidence="5 9" id="KW-0132">Cell division</keyword>
<evidence type="ECO:0000256" key="9">
    <source>
        <dbReference type="HAMAP-Rule" id="MF_00639"/>
    </source>
</evidence>
<dbReference type="InterPro" id="IPR018109">
    <property type="entry name" value="Folylpolyglutamate_synth_CS"/>
</dbReference>
<evidence type="ECO:0000256" key="1">
    <source>
        <dbReference type="ARBA" id="ARBA00004496"/>
    </source>
</evidence>
<dbReference type="Pfam" id="PF08245">
    <property type="entry name" value="Mur_ligase_M"/>
    <property type="match status" value="1"/>
</dbReference>
<evidence type="ECO:0000256" key="3">
    <source>
        <dbReference type="ARBA" id="ARBA00022490"/>
    </source>
</evidence>
<reference evidence="13" key="1">
    <citation type="submission" date="2023-07" db="EMBL/GenBank/DDBJ databases">
        <title>Brevundimonas soil sp. nov., isolated from the soil of chemical plant.</title>
        <authorList>
            <person name="Wu N."/>
        </authorList>
    </citation>
    <scope>NUCLEOTIDE SEQUENCE</scope>
    <source>
        <strain evidence="13">XZ-24</strain>
    </source>
</reference>
<dbReference type="InterPro" id="IPR036615">
    <property type="entry name" value="Mur_ligase_C_dom_sf"/>
</dbReference>
<name>A0ABT8SMN1_9CAUL</name>
<dbReference type="Gene3D" id="3.40.50.720">
    <property type="entry name" value="NAD(P)-binding Rossmann-like Domain"/>
    <property type="match status" value="1"/>
</dbReference>
<evidence type="ECO:0000256" key="6">
    <source>
        <dbReference type="ARBA" id="ARBA00022741"/>
    </source>
</evidence>
<keyword evidence="3 9" id="KW-0963">Cytoplasm</keyword>
<evidence type="ECO:0000259" key="12">
    <source>
        <dbReference type="Pfam" id="PF08245"/>
    </source>
</evidence>
<dbReference type="GO" id="GO:0008764">
    <property type="term" value="F:UDP-N-acetylmuramoylalanine-D-glutamate ligase activity"/>
    <property type="evidence" value="ECO:0007669"/>
    <property type="project" value="UniProtKB-EC"/>
</dbReference>
<dbReference type="Gene3D" id="3.90.190.20">
    <property type="entry name" value="Mur ligase, C-terminal domain"/>
    <property type="match status" value="1"/>
</dbReference>
<dbReference type="SUPFAM" id="SSF53244">
    <property type="entry name" value="MurD-like peptide ligases, peptide-binding domain"/>
    <property type="match status" value="1"/>
</dbReference>
<dbReference type="Proteomes" id="UP001169063">
    <property type="component" value="Unassembled WGS sequence"/>
</dbReference>
<keyword evidence="9 10" id="KW-0961">Cell wall biogenesis/degradation</keyword>
<keyword evidence="9 10" id="KW-0133">Cell shape</keyword>
<dbReference type="SUPFAM" id="SSF53623">
    <property type="entry name" value="MurD-like peptide ligases, catalytic domain"/>
    <property type="match status" value="1"/>
</dbReference>
<feature type="domain" description="Mur ligase C-terminal" evidence="11">
    <location>
        <begin position="325"/>
        <end position="443"/>
    </location>
</feature>
<dbReference type="PANTHER" id="PTHR43692:SF1">
    <property type="entry name" value="UDP-N-ACETYLMURAMOYLALANINE--D-GLUTAMATE LIGASE"/>
    <property type="match status" value="1"/>
</dbReference>
<dbReference type="InterPro" id="IPR004101">
    <property type="entry name" value="Mur_ligase_C"/>
</dbReference>